<feature type="domain" description="Sigma-54 factor interaction" evidence="7">
    <location>
        <begin position="129"/>
        <end position="356"/>
    </location>
</feature>
<evidence type="ECO:0000256" key="5">
    <source>
        <dbReference type="ARBA" id="ARBA00023163"/>
    </source>
</evidence>
<dbReference type="Pfam" id="PF02954">
    <property type="entry name" value="HTH_8"/>
    <property type="match status" value="1"/>
</dbReference>
<dbReference type="GO" id="GO:0000160">
    <property type="term" value="P:phosphorelay signal transduction system"/>
    <property type="evidence" value="ECO:0007669"/>
    <property type="project" value="InterPro"/>
</dbReference>
<keyword evidence="4" id="KW-0238">DNA-binding</keyword>
<evidence type="ECO:0000313" key="10">
    <source>
        <dbReference type="Proteomes" id="UP000537130"/>
    </source>
</evidence>
<dbReference type="Gene3D" id="1.10.10.60">
    <property type="entry name" value="Homeodomain-like"/>
    <property type="match status" value="1"/>
</dbReference>
<dbReference type="CDD" id="cd00156">
    <property type="entry name" value="REC"/>
    <property type="match status" value="1"/>
</dbReference>
<feature type="domain" description="Response regulatory" evidence="8">
    <location>
        <begin position="9"/>
        <end position="121"/>
    </location>
</feature>
<dbReference type="GO" id="GO:0006355">
    <property type="term" value="P:regulation of DNA-templated transcription"/>
    <property type="evidence" value="ECO:0007669"/>
    <property type="project" value="InterPro"/>
</dbReference>
<keyword evidence="10" id="KW-1185">Reference proteome</keyword>
<evidence type="ECO:0000256" key="6">
    <source>
        <dbReference type="PROSITE-ProRule" id="PRU00169"/>
    </source>
</evidence>
<dbReference type="CDD" id="cd00009">
    <property type="entry name" value="AAA"/>
    <property type="match status" value="1"/>
</dbReference>
<dbReference type="PROSITE" id="PS50045">
    <property type="entry name" value="SIGMA54_INTERACT_4"/>
    <property type="match status" value="1"/>
</dbReference>
<dbReference type="PROSITE" id="PS50110">
    <property type="entry name" value="RESPONSE_REGULATORY"/>
    <property type="match status" value="1"/>
</dbReference>
<keyword evidence="2" id="KW-0067">ATP-binding</keyword>
<dbReference type="SMART" id="SM00382">
    <property type="entry name" value="AAA"/>
    <property type="match status" value="1"/>
</dbReference>
<dbReference type="EMBL" id="JACHWY010000001">
    <property type="protein sequence ID" value="MBB3046369.1"/>
    <property type="molecule type" value="Genomic_DNA"/>
</dbReference>
<evidence type="ECO:0000259" key="7">
    <source>
        <dbReference type="PROSITE" id="PS50045"/>
    </source>
</evidence>
<proteinExistence type="predicted"/>
<dbReference type="RefSeq" id="WP_183409068.1">
    <property type="nucleotide sequence ID" value="NZ_JACHWY010000001.1"/>
</dbReference>
<keyword evidence="5" id="KW-0804">Transcription</keyword>
<evidence type="ECO:0000313" key="9">
    <source>
        <dbReference type="EMBL" id="MBB3046369.1"/>
    </source>
</evidence>
<dbReference type="Gene3D" id="3.40.50.2300">
    <property type="match status" value="1"/>
</dbReference>
<dbReference type="InterPro" id="IPR011006">
    <property type="entry name" value="CheY-like_superfamily"/>
</dbReference>
<dbReference type="SUPFAM" id="SSF46689">
    <property type="entry name" value="Homeodomain-like"/>
    <property type="match status" value="1"/>
</dbReference>
<keyword evidence="3" id="KW-0805">Transcription regulation</keyword>
<dbReference type="Pfam" id="PF00072">
    <property type="entry name" value="Response_reg"/>
    <property type="match status" value="1"/>
</dbReference>
<dbReference type="Gene3D" id="3.40.50.300">
    <property type="entry name" value="P-loop containing nucleotide triphosphate hydrolases"/>
    <property type="match status" value="1"/>
</dbReference>
<accession>A0A7W4Z4B5</accession>
<dbReference type="Gene3D" id="1.10.8.60">
    <property type="match status" value="1"/>
</dbReference>
<dbReference type="PANTHER" id="PTHR32071">
    <property type="entry name" value="TRANSCRIPTIONAL REGULATORY PROTEIN"/>
    <property type="match status" value="1"/>
</dbReference>
<dbReference type="InterPro" id="IPR025944">
    <property type="entry name" value="Sigma_54_int_dom_CS"/>
</dbReference>
<name>A0A7W4Z4B5_9GAMM</name>
<dbReference type="InterPro" id="IPR003593">
    <property type="entry name" value="AAA+_ATPase"/>
</dbReference>
<reference evidence="9 10" key="1">
    <citation type="submission" date="2020-08" db="EMBL/GenBank/DDBJ databases">
        <title>Genomic Encyclopedia of Type Strains, Phase III (KMG-III): the genomes of soil and plant-associated and newly described type strains.</title>
        <authorList>
            <person name="Whitman W."/>
        </authorList>
    </citation>
    <scope>NUCLEOTIDE SEQUENCE [LARGE SCALE GENOMIC DNA]</scope>
    <source>
        <strain evidence="9 10">CECT 8654</strain>
    </source>
</reference>
<dbReference type="InterPro" id="IPR002197">
    <property type="entry name" value="HTH_Fis"/>
</dbReference>
<dbReference type="PROSITE" id="PS00676">
    <property type="entry name" value="SIGMA54_INTERACT_2"/>
    <property type="match status" value="1"/>
</dbReference>
<dbReference type="InterPro" id="IPR025943">
    <property type="entry name" value="Sigma_54_int_dom_ATP-bd_2"/>
</dbReference>
<gene>
    <name evidence="9" type="ORF">FHR99_000605</name>
</gene>
<dbReference type="SMART" id="SM00448">
    <property type="entry name" value="REC"/>
    <property type="match status" value="1"/>
</dbReference>
<sequence length="442" mass="48806">MSLKPRNARLLIIDSTPATAASMKRALLHAGYEVDCGHSEQEALTALHSARYSLVLCEKPFYESGEILNAIRGLSVQVPVLVTADTQTVNAVVEAVKSGAADFLSKPIDPAMLVKVVAEYVPEESSNNLIAADPSTLKICDLASRVAATDATVLISGPSGVGKEVFARYIHSQSSRTDQPFIALNCAAIPENMLEAMLFGYEKGAYTGAVNNHIGKFEQAQGGTLLLDEISEMDLSLQAKLLRVLQEKELERLGGKRTIRLNVRVLATTNRDLRETVARGEFREDLFYRLNVFPLAIPSLRARPEDIIPLARHFVTIDRDADQVSRLSVAAEQKLKDYHWPGNVRELDNVIQRALILQSRRTIDAEDIQFESFGLQTATQAECVEPSGAGSLNDWMRTQEHRQIENAIRQGGSKKEAAAILGISPRTLRYKLQRLREAQYAN</sequence>
<protein>
    <submittedName>
        <fullName evidence="9">Two-component system response regulator FlrC</fullName>
    </submittedName>
</protein>
<dbReference type="Pfam" id="PF25601">
    <property type="entry name" value="AAA_lid_14"/>
    <property type="match status" value="1"/>
</dbReference>
<comment type="caution">
    <text evidence="9">The sequence shown here is derived from an EMBL/GenBank/DDBJ whole genome shotgun (WGS) entry which is preliminary data.</text>
</comment>
<dbReference type="GO" id="GO:0043565">
    <property type="term" value="F:sequence-specific DNA binding"/>
    <property type="evidence" value="ECO:0007669"/>
    <property type="project" value="InterPro"/>
</dbReference>
<dbReference type="AlphaFoldDB" id="A0A7W4Z4B5"/>
<evidence type="ECO:0000256" key="4">
    <source>
        <dbReference type="ARBA" id="ARBA00023125"/>
    </source>
</evidence>
<evidence type="ECO:0000259" key="8">
    <source>
        <dbReference type="PROSITE" id="PS50110"/>
    </source>
</evidence>
<dbReference type="InterPro" id="IPR009057">
    <property type="entry name" value="Homeodomain-like_sf"/>
</dbReference>
<dbReference type="InterPro" id="IPR058031">
    <property type="entry name" value="AAA_lid_NorR"/>
</dbReference>
<dbReference type="SUPFAM" id="SSF52172">
    <property type="entry name" value="CheY-like"/>
    <property type="match status" value="1"/>
</dbReference>
<organism evidence="9 10">
    <name type="scientific">Litorivivens lipolytica</name>
    <dbReference type="NCBI Taxonomy" id="1524264"/>
    <lineage>
        <taxon>Bacteria</taxon>
        <taxon>Pseudomonadati</taxon>
        <taxon>Pseudomonadota</taxon>
        <taxon>Gammaproteobacteria</taxon>
        <taxon>Litorivivens</taxon>
    </lineage>
</organism>
<dbReference type="InterPro" id="IPR001789">
    <property type="entry name" value="Sig_transdc_resp-reg_receiver"/>
</dbReference>
<keyword evidence="1" id="KW-0547">Nucleotide-binding</keyword>
<dbReference type="Proteomes" id="UP000537130">
    <property type="component" value="Unassembled WGS sequence"/>
</dbReference>
<dbReference type="GO" id="GO:0005524">
    <property type="term" value="F:ATP binding"/>
    <property type="evidence" value="ECO:0007669"/>
    <property type="project" value="UniProtKB-KW"/>
</dbReference>
<dbReference type="PROSITE" id="PS00688">
    <property type="entry name" value="SIGMA54_INTERACT_3"/>
    <property type="match status" value="1"/>
</dbReference>
<dbReference type="Pfam" id="PF00158">
    <property type="entry name" value="Sigma54_activat"/>
    <property type="match status" value="1"/>
</dbReference>
<dbReference type="InterPro" id="IPR027417">
    <property type="entry name" value="P-loop_NTPase"/>
</dbReference>
<evidence type="ECO:0000256" key="1">
    <source>
        <dbReference type="ARBA" id="ARBA00022741"/>
    </source>
</evidence>
<dbReference type="FunFam" id="3.40.50.300:FF:000006">
    <property type="entry name" value="DNA-binding transcriptional regulator NtrC"/>
    <property type="match status" value="1"/>
</dbReference>
<dbReference type="InterPro" id="IPR002078">
    <property type="entry name" value="Sigma_54_int"/>
</dbReference>
<comment type="caution">
    <text evidence="6">Lacks conserved residue(s) required for the propagation of feature annotation.</text>
</comment>
<evidence type="ECO:0000256" key="3">
    <source>
        <dbReference type="ARBA" id="ARBA00023015"/>
    </source>
</evidence>
<dbReference type="PANTHER" id="PTHR32071:SF21">
    <property type="entry name" value="TRANSCRIPTIONAL REGULATORY PROTEIN FLGR"/>
    <property type="match status" value="1"/>
</dbReference>
<dbReference type="SUPFAM" id="SSF52540">
    <property type="entry name" value="P-loop containing nucleoside triphosphate hydrolases"/>
    <property type="match status" value="1"/>
</dbReference>
<evidence type="ECO:0000256" key="2">
    <source>
        <dbReference type="ARBA" id="ARBA00022840"/>
    </source>
</evidence>